<dbReference type="AlphaFoldDB" id="A0A397TUF1"/>
<proteinExistence type="predicted"/>
<dbReference type="Proteomes" id="UP000266673">
    <property type="component" value="Unassembled WGS sequence"/>
</dbReference>
<protein>
    <submittedName>
        <fullName evidence="1">Uncharacterized protein</fullName>
    </submittedName>
</protein>
<sequence length="131" mass="14983">MCMEYAIVNYINKNRGFGGHYKVEIGETEINKYGIPVVEVKNDNKQRETNVGSKVKINDNETGKNYFIKYEIRIMKLGTSPVVLGYYLEWELSGKVVSCDTDKSKEPEKQKPIWQVPSKEVALIFDGANQN</sequence>
<organism evidence="1 2">
    <name type="scientific">Gigaspora rosea</name>
    <dbReference type="NCBI Taxonomy" id="44941"/>
    <lineage>
        <taxon>Eukaryota</taxon>
        <taxon>Fungi</taxon>
        <taxon>Fungi incertae sedis</taxon>
        <taxon>Mucoromycota</taxon>
        <taxon>Glomeromycotina</taxon>
        <taxon>Glomeromycetes</taxon>
        <taxon>Diversisporales</taxon>
        <taxon>Gigasporaceae</taxon>
        <taxon>Gigaspora</taxon>
    </lineage>
</organism>
<comment type="caution">
    <text evidence="1">The sequence shown here is derived from an EMBL/GenBank/DDBJ whole genome shotgun (WGS) entry which is preliminary data.</text>
</comment>
<name>A0A397TUF1_9GLOM</name>
<dbReference type="EMBL" id="QKWP01004525">
    <property type="protein sequence ID" value="RIB00317.1"/>
    <property type="molecule type" value="Genomic_DNA"/>
</dbReference>
<gene>
    <name evidence="1" type="ORF">C2G38_2234758</name>
</gene>
<evidence type="ECO:0000313" key="1">
    <source>
        <dbReference type="EMBL" id="RIB00317.1"/>
    </source>
</evidence>
<reference evidence="1 2" key="1">
    <citation type="submission" date="2018-06" db="EMBL/GenBank/DDBJ databases">
        <title>Comparative genomics reveals the genomic features of Rhizophagus irregularis, R. cerebriforme, R. diaphanum and Gigaspora rosea, and their symbiotic lifestyle signature.</title>
        <authorList>
            <person name="Morin E."/>
            <person name="San Clemente H."/>
            <person name="Chen E.C.H."/>
            <person name="De La Providencia I."/>
            <person name="Hainaut M."/>
            <person name="Kuo A."/>
            <person name="Kohler A."/>
            <person name="Murat C."/>
            <person name="Tang N."/>
            <person name="Roy S."/>
            <person name="Loubradou J."/>
            <person name="Henrissat B."/>
            <person name="Grigoriev I.V."/>
            <person name="Corradi N."/>
            <person name="Roux C."/>
            <person name="Martin F.M."/>
        </authorList>
    </citation>
    <scope>NUCLEOTIDE SEQUENCE [LARGE SCALE GENOMIC DNA]</scope>
    <source>
        <strain evidence="1 2">DAOM 194757</strain>
    </source>
</reference>
<keyword evidence="2" id="KW-1185">Reference proteome</keyword>
<evidence type="ECO:0000313" key="2">
    <source>
        <dbReference type="Proteomes" id="UP000266673"/>
    </source>
</evidence>
<accession>A0A397TUF1</accession>